<evidence type="ECO:0000313" key="1">
    <source>
        <dbReference type="EMBL" id="PKI69424.1"/>
    </source>
</evidence>
<keyword evidence="2" id="KW-1185">Reference proteome</keyword>
<dbReference type="AlphaFoldDB" id="A0A2I0KLS0"/>
<dbReference type="EMBL" id="PGOL01000508">
    <property type="protein sequence ID" value="PKI69424.1"/>
    <property type="molecule type" value="Genomic_DNA"/>
</dbReference>
<proteinExistence type="predicted"/>
<gene>
    <name evidence="1" type="ORF">CRG98_010222</name>
</gene>
<protein>
    <submittedName>
        <fullName evidence="1">Uncharacterized protein</fullName>
    </submittedName>
</protein>
<organism evidence="1 2">
    <name type="scientific">Punica granatum</name>
    <name type="common">Pomegranate</name>
    <dbReference type="NCBI Taxonomy" id="22663"/>
    <lineage>
        <taxon>Eukaryota</taxon>
        <taxon>Viridiplantae</taxon>
        <taxon>Streptophyta</taxon>
        <taxon>Embryophyta</taxon>
        <taxon>Tracheophyta</taxon>
        <taxon>Spermatophyta</taxon>
        <taxon>Magnoliopsida</taxon>
        <taxon>eudicotyledons</taxon>
        <taxon>Gunneridae</taxon>
        <taxon>Pentapetalae</taxon>
        <taxon>rosids</taxon>
        <taxon>malvids</taxon>
        <taxon>Myrtales</taxon>
        <taxon>Lythraceae</taxon>
        <taxon>Punica</taxon>
    </lineage>
</organism>
<dbReference type="Proteomes" id="UP000233551">
    <property type="component" value="Unassembled WGS sequence"/>
</dbReference>
<sequence length="141" mass="16154">MAVAVVLEVVCSWRTNKRKFGFFKIRWFARVDNNGRSRKGAWEMDRAVSLSLSHRVYGEELRSPIGDPDPITEVICTHRGYQQLWRWDRGCGLASPALESIGISSLRFRSILELGSPTVDPDPTLKVYVVLCGCWQPRWWG</sequence>
<reference evidence="1 2" key="1">
    <citation type="submission" date="2017-11" db="EMBL/GenBank/DDBJ databases">
        <title>De-novo sequencing of pomegranate (Punica granatum L.) genome.</title>
        <authorList>
            <person name="Akparov Z."/>
            <person name="Amiraslanov A."/>
            <person name="Hajiyeva S."/>
            <person name="Abbasov M."/>
            <person name="Kaur K."/>
            <person name="Hamwieh A."/>
            <person name="Solovyev V."/>
            <person name="Salamov A."/>
            <person name="Braich B."/>
            <person name="Kosarev P."/>
            <person name="Mahmoud A."/>
            <person name="Hajiyev E."/>
            <person name="Babayeva S."/>
            <person name="Izzatullayeva V."/>
            <person name="Mammadov A."/>
            <person name="Mammadov A."/>
            <person name="Sharifova S."/>
            <person name="Ojaghi J."/>
            <person name="Eynullazada K."/>
            <person name="Bayramov B."/>
            <person name="Abdulazimova A."/>
            <person name="Shahmuradov I."/>
        </authorList>
    </citation>
    <scope>NUCLEOTIDE SEQUENCE [LARGE SCALE GENOMIC DNA]</scope>
    <source>
        <strain evidence="2">cv. AG2017</strain>
        <tissue evidence="1">Leaf</tissue>
    </source>
</reference>
<comment type="caution">
    <text evidence="1">The sequence shown here is derived from an EMBL/GenBank/DDBJ whole genome shotgun (WGS) entry which is preliminary data.</text>
</comment>
<accession>A0A2I0KLS0</accession>
<evidence type="ECO:0000313" key="2">
    <source>
        <dbReference type="Proteomes" id="UP000233551"/>
    </source>
</evidence>
<name>A0A2I0KLS0_PUNGR</name>